<feature type="transmembrane region" description="Helical" evidence="1">
    <location>
        <begin position="113"/>
        <end position="134"/>
    </location>
</feature>
<name>A0A0C9WFH7_9AGAM</name>
<keyword evidence="1" id="KW-1133">Transmembrane helix</keyword>
<dbReference type="AlphaFoldDB" id="A0A0C9WFH7"/>
<gene>
    <name evidence="2" type="ORF">HYDPIDRAFT_132008</name>
</gene>
<evidence type="ECO:0000256" key="1">
    <source>
        <dbReference type="SAM" id="Phobius"/>
    </source>
</evidence>
<dbReference type="OrthoDB" id="3267806at2759"/>
<dbReference type="Proteomes" id="UP000053820">
    <property type="component" value="Unassembled WGS sequence"/>
</dbReference>
<dbReference type="HOGENOM" id="CLU_044614_0_2_1"/>
<dbReference type="EMBL" id="KN839845">
    <property type="protein sequence ID" value="KIJ64851.1"/>
    <property type="molecule type" value="Genomic_DNA"/>
</dbReference>
<feature type="transmembrane region" description="Helical" evidence="1">
    <location>
        <begin position="60"/>
        <end position="78"/>
    </location>
</feature>
<keyword evidence="1" id="KW-0812">Transmembrane</keyword>
<reference evidence="2 3" key="1">
    <citation type="submission" date="2014-04" db="EMBL/GenBank/DDBJ databases">
        <title>Evolutionary Origins and Diversification of the Mycorrhizal Mutualists.</title>
        <authorList>
            <consortium name="DOE Joint Genome Institute"/>
            <consortium name="Mycorrhizal Genomics Consortium"/>
            <person name="Kohler A."/>
            <person name="Kuo A."/>
            <person name="Nagy L.G."/>
            <person name="Floudas D."/>
            <person name="Copeland A."/>
            <person name="Barry K.W."/>
            <person name="Cichocki N."/>
            <person name="Veneault-Fourrey C."/>
            <person name="LaButti K."/>
            <person name="Lindquist E.A."/>
            <person name="Lipzen A."/>
            <person name="Lundell T."/>
            <person name="Morin E."/>
            <person name="Murat C."/>
            <person name="Riley R."/>
            <person name="Ohm R."/>
            <person name="Sun H."/>
            <person name="Tunlid A."/>
            <person name="Henrissat B."/>
            <person name="Grigoriev I.V."/>
            <person name="Hibbett D.S."/>
            <person name="Martin F."/>
        </authorList>
    </citation>
    <scope>NUCLEOTIDE SEQUENCE [LARGE SCALE GENOMIC DNA]</scope>
    <source>
        <strain evidence="2 3">MD-312</strain>
    </source>
</reference>
<feature type="transmembrane region" description="Helical" evidence="1">
    <location>
        <begin position="190"/>
        <end position="212"/>
    </location>
</feature>
<proteinExistence type="predicted"/>
<evidence type="ECO:0000313" key="2">
    <source>
        <dbReference type="EMBL" id="KIJ64851.1"/>
    </source>
</evidence>
<feature type="transmembrane region" description="Helical" evidence="1">
    <location>
        <begin position="20"/>
        <end position="40"/>
    </location>
</feature>
<feature type="transmembrane region" description="Helical" evidence="1">
    <location>
        <begin position="146"/>
        <end position="170"/>
    </location>
</feature>
<evidence type="ECO:0000313" key="3">
    <source>
        <dbReference type="Proteomes" id="UP000053820"/>
    </source>
</evidence>
<keyword evidence="1" id="KW-0472">Membrane</keyword>
<accession>A0A0C9WFH7</accession>
<keyword evidence="3" id="KW-1185">Reference proteome</keyword>
<protein>
    <submittedName>
        <fullName evidence="2">Uncharacterized protein</fullName>
    </submittedName>
</protein>
<organism evidence="2 3">
    <name type="scientific">Hydnomerulius pinastri MD-312</name>
    <dbReference type="NCBI Taxonomy" id="994086"/>
    <lineage>
        <taxon>Eukaryota</taxon>
        <taxon>Fungi</taxon>
        <taxon>Dikarya</taxon>
        <taxon>Basidiomycota</taxon>
        <taxon>Agaricomycotina</taxon>
        <taxon>Agaricomycetes</taxon>
        <taxon>Agaricomycetidae</taxon>
        <taxon>Boletales</taxon>
        <taxon>Boletales incertae sedis</taxon>
        <taxon>Leucogyrophana</taxon>
    </lineage>
</organism>
<sequence length="366" mass="40785">MSESYTPDESAAQLYAEKTWLAGAIITGTGYGIVLALFWLCFRALWYRTKIKDASYRRNMFFLVYVFVMFVFGSLFIGSNSQFTQLAFINDRNFSGGPSAYEEQMFSIGVDEIGNVSFTLANWLADSLLVWRCVIIYRDCGTPSPWLVLAVTGLMQLASFALGILFLIQISTPASSPYFNADKTTNWTLPYFFVSLAINIIVTILIVLRLLFHRRRLIKVLGPGHASESTTVAAMIVESASVYSTFSLLFLIPFAMKSPVSNTFLQVIGEAQLIAPLLIIYREAQGKGWLSSTSSTASSTLNGEHPIRLGQFSDIRFTSRHARRQSTVYSTGEAGERTLDMGGVDMKEEEGIEEVSREGREEVELV</sequence>
<feature type="transmembrane region" description="Helical" evidence="1">
    <location>
        <begin position="232"/>
        <end position="252"/>
    </location>
</feature>